<evidence type="ECO:0000259" key="6">
    <source>
        <dbReference type="PROSITE" id="PS51918"/>
    </source>
</evidence>
<proteinExistence type="predicted"/>
<keyword evidence="8" id="KW-1185">Reference proteome</keyword>
<dbReference type="InterPro" id="IPR007197">
    <property type="entry name" value="rSAM"/>
</dbReference>
<dbReference type="SFLD" id="SFLDS00029">
    <property type="entry name" value="Radical_SAM"/>
    <property type="match status" value="1"/>
</dbReference>
<gene>
    <name evidence="7" type="ORF">LuPra_02439</name>
</gene>
<keyword evidence="5" id="KW-0411">Iron-sulfur</keyword>
<dbReference type="InterPro" id="IPR058240">
    <property type="entry name" value="rSAM_sf"/>
</dbReference>
<name>A0A143PLE2_LUTPR</name>
<dbReference type="PANTHER" id="PTHR43306:SF1">
    <property type="entry name" value="7,8-DIHYDRO-6-HYDROXYMETHYLPTERIN DIMETHYLTRANSFERASE"/>
    <property type="match status" value="1"/>
</dbReference>
<dbReference type="InterPro" id="IPR013785">
    <property type="entry name" value="Aldolase_TIM"/>
</dbReference>
<sequence length="477" mass="53856" precursor="true">MADRVRPYLFYDVAVSICSTCYRKVEGKIIFEDGSVYMLKRCPEHGSERVLMADDVDYYRRCREVFIKPPEMPLAFNTPVRWGCPYDCGLCADHQQHSCLSLIEITDRCNLECPICYAGSAPSRHEYRTLDHVQRMIDAVVRNEGEPDVVQISGGEPTTHPDFFAILDRAKAAPIRHLMVNTNGVRIANDEEFAKRLAGYMPDFEVYLQFDSFETASLLALRGADLRDVRSRALERLNRLGLSTTLVVTVKKGLNDGEMGRIIDFAVTQPAVRGVTFQPVQAAGRLGQFNPATDRVTLTEVRRGILAQTDLFRPEDLIPVPCHPDSLAMAYALKVDGNLMPLTGLIDPQVLIEGGRNTIVYEGDDAVRDGVFRLFATNHSSESSAQSLRDLLCCLPRLDAPEGLGYQNIFRVLIMQFIDAYSFDVRSVKKTCVHIVHPDGRLIPFDTYNLFYRDGLERSRLAPLRQWAERSMMKEMS</sequence>
<dbReference type="CDD" id="cd01335">
    <property type="entry name" value="Radical_SAM"/>
    <property type="match status" value="1"/>
</dbReference>
<dbReference type="AlphaFoldDB" id="A0A143PLE2"/>
<feature type="domain" description="Radical SAM core" evidence="6">
    <location>
        <begin position="92"/>
        <end position="316"/>
    </location>
</feature>
<reference evidence="7 8" key="1">
    <citation type="journal article" date="2016" name="Genome Announc.">
        <title>First Complete Genome Sequence of a Subdivision 6 Acidobacterium Strain.</title>
        <authorList>
            <person name="Huang S."/>
            <person name="Vieira S."/>
            <person name="Bunk B."/>
            <person name="Riedel T."/>
            <person name="Sproer C."/>
            <person name="Overmann J."/>
        </authorList>
    </citation>
    <scope>NUCLEOTIDE SEQUENCE [LARGE SCALE GENOMIC DNA]</scope>
    <source>
        <strain evidence="8">DSM 100886 HEG_-6_39</strain>
    </source>
</reference>
<accession>A0A143PLE2</accession>
<keyword evidence="3" id="KW-0479">Metal-binding</keyword>
<dbReference type="PANTHER" id="PTHR43306">
    <property type="entry name" value="7,8-DIHYDRO-6-HYDROXYMETHYLPTERIN DIMETHYLTRANSFERASE"/>
    <property type="match status" value="1"/>
</dbReference>
<dbReference type="Proteomes" id="UP000076079">
    <property type="component" value="Chromosome"/>
</dbReference>
<evidence type="ECO:0000256" key="1">
    <source>
        <dbReference type="ARBA" id="ARBA00001966"/>
    </source>
</evidence>
<comment type="cofactor">
    <cofactor evidence="1">
        <name>[4Fe-4S] cluster</name>
        <dbReference type="ChEBI" id="CHEBI:49883"/>
    </cofactor>
</comment>
<keyword evidence="4" id="KW-0408">Iron</keyword>
<protein>
    <submittedName>
        <fullName evidence="7">Molybdenum cofactor biosynthesis protein A</fullName>
    </submittedName>
</protein>
<dbReference type="Pfam" id="PF04055">
    <property type="entry name" value="Radical_SAM"/>
    <property type="match status" value="1"/>
</dbReference>
<dbReference type="KEGG" id="abac:LuPra_02439"/>
<dbReference type="Gene3D" id="3.20.20.70">
    <property type="entry name" value="Aldolase class I"/>
    <property type="match status" value="1"/>
</dbReference>
<dbReference type="RefSeq" id="WP_110170989.1">
    <property type="nucleotide sequence ID" value="NZ_CP015136.1"/>
</dbReference>
<evidence type="ECO:0000256" key="2">
    <source>
        <dbReference type="ARBA" id="ARBA00022691"/>
    </source>
</evidence>
<keyword evidence="2" id="KW-0949">S-adenosyl-L-methionine</keyword>
<dbReference type="Pfam" id="PF23545">
    <property type="entry name" value="Zn_ribbon_HMPTM"/>
    <property type="match status" value="1"/>
</dbReference>
<organism evidence="7 8">
    <name type="scientific">Luteitalea pratensis</name>
    <dbReference type="NCBI Taxonomy" id="1855912"/>
    <lineage>
        <taxon>Bacteria</taxon>
        <taxon>Pseudomonadati</taxon>
        <taxon>Acidobacteriota</taxon>
        <taxon>Vicinamibacteria</taxon>
        <taxon>Vicinamibacterales</taxon>
        <taxon>Vicinamibacteraceae</taxon>
        <taxon>Luteitalea</taxon>
    </lineage>
</organism>
<evidence type="ECO:0000313" key="8">
    <source>
        <dbReference type="Proteomes" id="UP000076079"/>
    </source>
</evidence>
<dbReference type="STRING" id="1855912.LuPra_02439"/>
<dbReference type="OrthoDB" id="7021155at2"/>
<evidence type="ECO:0000256" key="5">
    <source>
        <dbReference type="ARBA" id="ARBA00023014"/>
    </source>
</evidence>
<dbReference type="InterPro" id="IPR056488">
    <property type="entry name" value="Zn_ribbon_HMPTM"/>
</dbReference>
<reference evidence="8" key="2">
    <citation type="submission" date="2016-04" db="EMBL/GenBank/DDBJ databases">
        <title>First Complete Genome Sequence of a Subdivision 6 Acidobacterium.</title>
        <authorList>
            <person name="Huang S."/>
            <person name="Vieira S."/>
            <person name="Bunk B."/>
            <person name="Riedel T."/>
            <person name="Sproeer C."/>
            <person name="Overmann J."/>
        </authorList>
    </citation>
    <scope>NUCLEOTIDE SEQUENCE [LARGE SCALE GENOMIC DNA]</scope>
    <source>
        <strain evidence="8">DSM 100886 HEG_-6_39</strain>
    </source>
</reference>
<dbReference type="InterPro" id="IPR034474">
    <property type="entry name" value="Methyltransferase_Class_D"/>
</dbReference>
<evidence type="ECO:0000313" key="7">
    <source>
        <dbReference type="EMBL" id="AMY09226.1"/>
    </source>
</evidence>
<evidence type="ECO:0000256" key="4">
    <source>
        <dbReference type="ARBA" id="ARBA00023004"/>
    </source>
</evidence>
<dbReference type="GO" id="GO:0003824">
    <property type="term" value="F:catalytic activity"/>
    <property type="evidence" value="ECO:0007669"/>
    <property type="project" value="InterPro"/>
</dbReference>
<dbReference type="SFLD" id="SFLDG01067">
    <property type="entry name" value="SPASM/twitch_domain_containing"/>
    <property type="match status" value="1"/>
</dbReference>
<dbReference type="GO" id="GO:0046872">
    <property type="term" value="F:metal ion binding"/>
    <property type="evidence" value="ECO:0007669"/>
    <property type="project" value="UniProtKB-KW"/>
</dbReference>
<dbReference type="SUPFAM" id="SSF102114">
    <property type="entry name" value="Radical SAM enzymes"/>
    <property type="match status" value="1"/>
</dbReference>
<evidence type="ECO:0000256" key="3">
    <source>
        <dbReference type="ARBA" id="ARBA00022723"/>
    </source>
</evidence>
<dbReference type="PATRIC" id="fig|1813736.3.peg.2563"/>
<dbReference type="PROSITE" id="PS51918">
    <property type="entry name" value="RADICAL_SAM"/>
    <property type="match status" value="1"/>
</dbReference>
<dbReference type="GO" id="GO:0051536">
    <property type="term" value="F:iron-sulfur cluster binding"/>
    <property type="evidence" value="ECO:0007669"/>
    <property type="project" value="UniProtKB-KW"/>
</dbReference>
<dbReference type="EMBL" id="CP015136">
    <property type="protein sequence ID" value="AMY09226.1"/>
    <property type="molecule type" value="Genomic_DNA"/>
</dbReference>
<dbReference type="SFLD" id="SFLDG01100">
    <property type="entry name" value="methyltransferase_(Class_D)"/>
    <property type="match status" value="1"/>
</dbReference>